<protein>
    <recommendedName>
        <fullName evidence="16">Ergosterol biosynthetic protein 28</fullName>
    </recommendedName>
</protein>
<evidence type="ECO:0000256" key="7">
    <source>
        <dbReference type="ARBA" id="ARBA00022989"/>
    </source>
</evidence>
<evidence type="ECO:0000256" key="12">
    <source>
        <dbReference type="ARBA" id="ARBA00023221"/>
    </source>
</evidence>
<proteinExistence type="inferred from homology"/>
<comment type="subcellular location">
    <subcellularLocation>
        <location evidence="1">Endoplasmic reticulum membrane</location>
        <topology evidence="1">Multi-pass membrane protein</topology>
    </subcellularLocation>
</comment>
<dbReference type="OMA" id="NIAIWTY"/>
<evidence type="ECO:0000256" key="4">
    <source>
        <dbReference type="ARBA" id="ARBA00022692"/>
    </source>
</evidence>
<dbReference type="Pfam" id="PF03694">
    <property type="entry name" value="Erg28"/>
    <property type="match status" value="1"/>
</dbReference>
<evidence type="ECO:0000256" key="3">
    <source>
        <dbReference type="ARBA" id="ARBA00022516"/>
    </source>
</evidence>
<comment type="similarity">
    <text evidence="2">Belongs to the ERG28 family.</text>
</comment>
<evidence type="ECO:0000256" key="8">
    <source>
        <dbReference type="ARBA" id="ARBA00023011"/>
    </source>
</evidence>
<feature type="transmembrane region" description="Helical" evidence="13">
    <location>
        <begin position="115"/>
        <end position="132"/>
    </location>
</feature>
<evidence type="ECO:0000256" key="6">
    <source>
        <dbReference type="ARBA" id="ARBA00022955"/>
    </source>
</evidence>
<keyword evidence="15" id="KW-1185">Reference proteome</keyword>
<keyword evidence="10 13" id="KW-0472">Membrane</keyword>
<keyword evidence="12" id="KW-0753">Steroid metabolism</keyword>
<evidence type="ECO:0000256" key="11">
    <source>
        <dbReference type="ARBA" id="ARBA00023166"/>
    </source>
</evidence>
<keyword evidence="7 13" id="KW-1133">Transmembrane helix</keyword>
<dbReference type="GO" id="GO:0016126">
    <property type="term" value="P:sterol biosynthetic process"/>
    <property type="evidence" value="ECO:0007669"/>
    <property type="project" value="UniProtKB-KW"/>
</dbReference>
<dbReference type="HOGENOM" id="CLU_114589_0_0_1"/>
<evidence type="ECO:0000313" key="14">
    <source>
        <dbReference type="EMBL" id="EMG50995.1"/>
    </source>
</evidence>
<dbReference type="Proteomes" id="UP000011777">
    <property type="component" value="Unassembled WGS sequence"/>
</dbReference>
<accession>M3K6Z4</accession>
<dbReference type="eggNOG" id="KOG3455">
    <property type="taxonomic scope" value="Eukaryota"/>
</dbReference>
<keyword evidence="3" id="KW-0444">Lipid biosynthesis</keyword>
<dbReference type="OrthoDB" id="6485510at2759"/>
<dbReference type="STRING" id="1245528.M3K6Z4"/>
<evidence type="ECO:0000256" key="10">
    <source>
        <dbReference type="ARBA" id="ARBA00023136"/>
    </source>
</evidence>
<evidence type="ECO:0000256" key="5">
    <source>
        <dbReference type="ARBA" id="ARBA00022824"/>
    </source>
</evidence>
<dbReference type="EMBL" id="AOGT01000048">
    <property type="protein sequence ID" value="EMG50995.1"/>
    <property type="molecule type" value="Genomic_DNA"/>
</dbReference>
<reference evidence="14 15" key="1">
    <citation type="submission" date="2013-02" db="EMBL/GenBank/DDBJ databases">
        <title>Genome sequence of Candida maltosa Xu316, a potential industrial strain for xylitol and ethanol production.</title>
        <authorList>
            <person name="Yu J."/>
            <person name="Wang Q."/>
            <person name="Geng X."/>
            <person name="Bao W."/>
            <person name="He P."/>
            <person name="Cai J."/>
        </authorList>
    </citation>
    <scope>NUCLEOTIDE SEQUENCE [LARGE SCALE GENOMIC DNA]</scope>
    <source>
        <strain evidence="15">Xu316</strain>
    </source>
</reference>
<evidence type="ECO:0000256" key="9">
    <source>
        <dbReference type="ARBA" id="ARBA00023098"/>
    </source>
</evidence>
<sequence length="139" mass="15497">MSSFLSSILPATTNGGKLPYWLLFISVVSAFNSVQTYQNNTLTRRVYEGNPNEVTGLSARTFGTWTLITSIVRGYAAYHLQVAPIYELAQFTFLVAGFHFVSEWLYYGTAKLGKGLAGPLVVSSASLIWMYLQKDFYVN</sequence>
<name>M3K6Z4_CANMX</name>
<dbReference type="GO" id="GO:0005789">
    <property type="term" value="C:endoplasmic reticulum membrane"/>
    <property type="evidence" value="ECO:0007669"/>
    <property type="project" value="UniProtKB-SubCell"/>
</dbReference>
<keyword evidence="8" id="KW-0756">Sterol biosynthesis</keyword>
<dbReference type="GO" id="GO:0030674">
    <property type="term" value="F:protein-macromolecule adaptor activity"/>
    <property type="evidence" value="ECO:0007669"/>
    <property type="project" value="TreeGrafter"/>
</dbReference>
<evidence type="ECO:0000256" key="1">
    <source>
        <dbReference type="ARBA" id="ARBA00004477"/>
    </source>
</evidence>
<dbReference type="PANTHER" id="PTHR15451:SF19">
    <property type="entry name" value="ERGOSTEROL BIOSYNTHETIC PROTEIN 28 HOMOLOG"/>
    <property type="match status" value="1"/>
</dbReference>
<evidence type="ECO:0000256" key="13">
    <source>
        <dbReference type="SAM" id="Phobius"/>
    </source>
</evidence>
<evidence type="ECO:0000256" key="2">
    <source>
        <dbReference type="ARBA" id="ARBA00005377"/>
    </source>
</evidence>
<feature type="transmembrane region" description="Helical" evidence="13">
    <location>
        <begin position="20"/>
        <end position="37"/>
    </location>
</feature>
<evidence type="ECO:0008006" key="16">
    <source>
        <dbReference type="Google" id="ProtNLM"/>
    </source>
</evidence>
<keyword evidence="11" id="KW-1207">Sterol metabolism</keyword>
<gene>
    <name evidence="14" type="ORF">G210_5316</name>
</gene>
<keyword evidence="5" id="KW-0256">Endoplasmic reticulum</keyword>
<keyword evidence="4 13" id="KW-0812">Transmembrane</keyword>
<comment type="caution">
    <text evidence="14">The sequence shown here is derived from an EMBL/GenBank/DDBJ whole genome shotgun (WGS) entry which is preliminary data.</text>
</comment>
<keyword evidence="6" id="KW-0752">Steroid biosynthesis</keyword>
<dbReference type="InterPro" id="IPR005352">
    <property type="entry name" value="Erg28"/>
</dbReference>
<dbReference type="AlphaFoldDB" id="M3K6Z4"/>
<keyword evidence="9" id="KW-0443">Lipid metabolism</keyword>
<organism evidence="14 15">
    <name type="scientific">Candida maltosa (strain Xu316)</name>
    <name type="common">Yeast</name>
    <dbReference type="NCBI Taxonomy" id="1245528"/>
    <lineage>
        <taxon>Eukaryota</taxon>
        <taxon>Fungi</taxon>
        <taxon>Dikarya</taxon>
        <taxon>Ascomycota</taxon>
        <taxon>Saccharomycotina</taxon>
        <taxon>Pichiomycetes</taxon>
        <taxon>Debaryomycetaceae</taxon>
        <taxon>Candida/Lodderomyces clade</taxon>
        <taxon>Candida</taxon>
    </lineage>
</organism>
<feature type="transmembrane region" description="Helical" evidence="13">
    <location>
        <begin position="88"/>
        <end position="108"/>
    </location>
</feature>
<evidence type="ECO:0000313" key="15">
    <source>
        <dbReference type="Proteomes" id="UP000011777"/>
    </source>
</evidence>
<dbReference type="PANTHER" id="PTHR15451">
    <property type="entry name" value="ERGOSTEROL BIOSYNTHETIC PROTEIN 28-RELATED"/>
    <property type="match status" value="1"/>
</dbReference>